<reference evidence="1 2" key="1">
    <citation type="submission" date="2020-06" db="EMBL/GenBank/DDBJ databases">
        <title>Actinomadura xiongansis sp. nov., isolated from soil of Baiyangdian.</title>
        <authorList>
            <person name="Zhang X."/>
        </authorList>
    </citation>
    <scope>NUCLEOTIDE SEQUENCE [LARGE SCALE GENOMIC DNA]</scope>
    <source>
        <strain evidence="1 2">HBUM206468</strain>
    </source>
</reference>
<dbReference type="Proteomes" id="UP000805614">
    <property type="component" value="Unassembled WGS sequence"/>
</dbReference>
<organism evidence="1 2">
    <name type="scientific">Actinomadura alba</name>
    <dbReference type="NCBI Taxonomy" id="406431"/>
    <lineage>
        <taxon>Bacteria</taxon>
        <taxon>Bacillati</taxon>
        <taxon>Actinomycetota</taxon>
        <taxon>Actinomycetes</taxon>
        <taxon>Streptosporangiales</taxon>
        <taxon>Thermomonosporaceae</taxon>
        <taxon>Actinomadura</taxon>
    </lineage>
</organism>
<name>A0ABR7LVA4_9ACTN</name>
<gene>
    <name evidence="1" type="ORF">HKK74_25220</name>
</gene>
<comment type="caution">
    <text evidence="1">The sequence shown here is derived from an EMBL/GenBank/DDBJ whole genome shotgun (WGS) entry which is preliminary data.</text>
</comment>
<evidence type="ECO:0000313" key="1">
    <source>
        <dbReference type="EMBL" id="MBC6468773.1"/>
    </source>
</evidence>
<dbReference type="EMBL" id="JABVEC010000021">
    <property type="protein sequence ID" value="MBC6468773.1"/>
    <property type="molecule type" value="Genomic_DNA"/>
</dbReference>
<sequence>MDETRTRVLEARRTGVLRHRTHILLLGEVAEVSNATTIVTFASPGVLS</sequence>
<protein>
    <submittedName>
        <fullName evidence="1">Uncharacterized protein</fullName>
    </submittedName>
</protein>
<proteinExistence type="predicted"/>
<dbReference type="RefSeq" id="WP_187245818.1">
    <property type="nucleotide sequence ID" value="NZ_BAAAOK010000035.1"/>
</dbReference>
<evidence type="ECO:0000313" key="2">
    <source>
        <dbReference type="Proteomes" id="UP000805614"/>
    </source>
</evidence>
<keyword evidence="2" id="KW-1185">Reference proteome</keyword>
<accession>A0ABR7LVA4</accession>